<reference evidence="1" key="1">
    <citation type="submission" date="2021-02" db="EMBL/GenBank/DDBJ databases">
        <authorList>
            <person name="Nowell W R."/>
        </authorList>
    </citation>
    <scope>NUCLEOTIDE SEQUENCE</scope>
</reference>
<evidence type="ECO:0000313" key="2">
    <source>
        <dbReference type="Proteomes" id="UP000663891"/>
    </source>
</evidence>
<sequence length="28" mass="2887">VERYGLDDGGGWSSVLISCGFTLIAIAS</sequence>
<dbReference type="AlphaFoldDB" id="A0A815WR32"/>
<evidence type="ECO:0000313" key="1">
    <source>
        <dbReference type="EMBL" id="CAF1545063.1"/>
    </source>
</evidence>
<protein>
    <submittedName>
        <fullName evidence="1">Uncharacterized protein</fullName>
    </submittedName>
</protein>
<accession>A0A815WR32</accession>
<name>A0A815WR32_9BILA</name>
<comment type="caution">
    <text evidence="1">The sequence shown here is derived from an EMBL/GenBank/DDBJ whole genome shotgun (WGS) entry which is preliminary data.</text>
</comment>
<proteinExistence type="predicted"/>
<gene>
    <name evidence="1" type="ORF">VCS650_LOCUS44108</name>
</gene>
<dbReference type="Proteomes" id="UP000663891">
    <property type="component" value="Unassembled WGS sequence"/>
</dbReference>
<dbReference type="EMBL" id="CAJNON010008688">
    <property type="protein sequence ID" value="CAF1545063.1"/>
    <property type="molecule type" value="Genomic_DNA"/>
</dbReference>
<organism evidence="1 2">
    <name type="scientific">Adineta steineri</name>
    <dbReference type="NCBI Taxonomy" id="433720"/>
    <lineage>
        <taxon>Eukaryota</taxon>
        <taxon>Metazoa</taxon>
        <taxon>Spiralia</taxon>
        <taxon>Gnathifera</taxon>
        <taxon>Rotifera</taxon>
        <taxon>Eurotatoria</taxon>
        <taxon>Bdelloidea</taxon>
        <taxon>Adinetida</taxon>
        <taxon>Adinetidae</taxon>
        <taxon>Adineta</taxon>
    </lineage>
</organism>
<feature type="non-terminal residue" evidence="1">
    <location>
        <position position="1"/>
    </location>
</feature>